<keyword evidence="4" id="KW-1185">Reference proteome</keyword>
<name>A0ABY4T4V4_9GAMM</name>
<keyword evidence="2" id="KW-0812">Transmembrane</keyword>
<dbReference type="Proteomes" id="UP001056681">
    <property type="component" value="Chromosome"/>
</dbReference>
<keyword evidence="2" id="KW-0472">Membrane</keyword>
<sequence length="127" mass="13419">MAWFRSKSMGEEWLGRAQRLAGATVGNHPREAFGAAREYAGRAGSLASQAFDGASRGVRRHPGMTLAIGAGIGAVIAACLLANRYARLQEDEYDAHDPTRQRPTDSSGDALDGSGEDNPVPGETGLY</sequence>
<dbReference type="EMBL" id="CP063231">
    <property type="protein sequence ID" value="URL58927.1"/>
    <property type="molecule type" value="Genomic_DNA"/>
</dbReference>
<reference evidence="3" key="1">
    <citation type="submission" date="2020-10" db="EMBL/GenBank/DDBJ databases">
        <title>Whole-genome sequence of Luteibacter sp. EIF3.</title>
        <authorList>
            <person name="Friedrich I."/>
            <person name="Hertel R."/>
            <person name="Daniel R."/>
        </authorList>
    </citation>
    <scope>NUCLEOTIDE SEQUENCE</scope>
    <source>
        <strain evidence="3">EIF3</strain>
    </source>
</reference>
<gene>
    <name evidence="3" type="ORF">IM816_02065</name>
</gene>
<feature type="compositionally biased region" description="Basic and acidic residues" evidence="1">
    <location>
        <begin position="91"/>
        <end position="103"/>
    </location>
</feature>
<dbReference type="RefSeq" id="WP_250339594.1">
    <property type="nucleotide sequence ID" value="NZ_CP063231.1"/>
</dbReference>
<evidence type="ECO:0000313" key="4">
    <source>
        <dbReference type="Proteomes" id="UP001056681"/>
    </source>
</evidence>
<evidence type="ECO:0000313" key="3">
    <source>
        <dbReference type="EMBL" id="URL58927.1"/>
    </source>
</evidence>
<evidence type="ECO:0000256" key="2">
    <source>
        <dbReference type="SAM" id="Phobius"/>
    </source>
</evidence>
<evidence type="ECO:0000256" key="1">
    <source>
        <dbReference type="SAM" id="MobiDB-lite"/>
    </source>
</evidence>
<proteinExistence type="predicted"/>
<protein>
    <submittedName>
        <fullName evidence="3">Uncharacterized protein</fullName>
    </submittedName>
</protein>
<organism evidence="3 4">
    <name type="scientific">Luteibacter flocculans</name>
    <dbReference type="NCBI Taxonomy" id="2780091"/>
    <lineage>
        <taxon>Bacteria</taxon>
        <taxon>Pseudomonadati</taxon>
        <taxon>Pseudomonadota</taxon>
        <taxon>Gammaproteobacteria</taxon>
        <taxon>Lysobacterales</taxon>
        <taxon>Rhodanobacteraceae</taxon>
        <taxon>Luteibacter</taxon>
    </lineage>
</organism>
<keyword evidence="2" id="KW-1133">Transmembrane helix</keyword>
<feature type="transmembrane region" description="Helical" evidence="2">
    <location>
        <begin position="66"/>
        <end position="86"/>
    </location>
</feature>
<feature type="region of interest" description="Disordered" evidence="1">
    <location>
        <begin position="91"/>
        <end position="127"/>
    </location>
</feature>
<accession>A0ABY4T4V4</accession>